<feature type="compositionally biased region" description="Low complexity" evidence="7">
    <location>
        <begin position="15"/>
        <end position="25"/>
    </location>
</feature>
<dbReference type="EMBL" id="JALLPJ020001374">
    <property type="protein sequence ID" value="KAL3767095.1"/>
    <property type="molecule type" value="Genomic_DNA"/>
</dbReference>
<evidence type="ECO:0000256" key="2">
    <source>
        <dbReference type="ARBA" id="ARBA00023015"/>
    </source>
</evidence>
<comment type="caution">
    <text evidence="9">The sequence shown here is derived from an EMBL/GenBank/DDBJ whole genome shotgun (WGS) entry which is preliminary data.</text>
</comment>
<sequence>MPNPSAPPPPPPPTTTTTTQPTETTTMEDTARTLLSLHFLRRLGLTSDELYWPTTDDASHIATVDTAVPEAWRVRDAITDILKDNGVDVNIDGEDSKGELISISSIIDHILPNDMDVAKFKSLHHSDQSIIDVDGGKLNMGNVYKAFDAAACSIVRGHKSTVKPVITHEELHDKNVYEPPLVQALESIRKSRVHSLNEASGKSVPQFLKKNNTIPWFHVPILDQKTQKNKQADAILSTAVKKAAARKLITDVTKMKIEAITEKKITEVKKEEKKEEEEEEEKKPPAKRPAPDVKEPAEKKTKLDIKVDNSPKPKPKSPPKQATPSVTPKQAKSPPIQMGKSANVSRAIICAAAAMVFQKSTPDFDGESSDTNSTNHEWTIDPTIMPKYTIEVESAKRAASKKKRDLDISVDVAIKHATLIGERVLDRMLGATRRYDQRVEFRLDIAISRMNKGWMSKSSDAGKLIVAPGHSLPMVIPNPFMEEGKSFTDNEAMDTDEDCCLTDGPVHKENDAEWSRACLPRLLSILRTGSGHAILHDTEWKDRSFRVAELLQNMASPSDTGSKNLGPHLIVTTAHDINVFAKVFGQIGHELRVVRNAGADEKVTLRVLKYHGQKEKRRRMRKHFGTLSPSPDSPYCFLGGQADSPYHVVLTTYSAFAEDYAHFCQIPFQAVIMDDSMSWLGSANADPSTKLGKVWDTALWSSSDHGAGMAGVISGPSSWDFSKDDGGVDNVNKSSKVGFMRRDSSSSVQAERTSRGKLLVGLTARHRLLLASNMHAYYHGQIHTASVSSLLSFLVPPFIESIQEDWDKSKILQCDRSTSYLRKLIARSVVVYTGGSHVSNPQALFSLALKSLNGGLLTSPPSPTKFSPGLSPDARKQATLQRKDALAWFRPGSALLSELNDTSLDFILNALKRYNSMGYVCEEIVPASSLTASGANGAVTGPSAFRMGTRCGRQFTNEQSLKQHLVSFHAPAGTWLCKICGVDCVTSLAKSNHERTCLDEMIVNAAKSAAPDLRRGPKRKEIKGLAAAKVKDNSKRVQGFNNVWVNSKGYFIKIEGKVVEESKQDELHKGTPLLFDTAEDAAKRHDQILKDSGRAEVSEMNYKPDGSRIYHKKQIEKPDDAGTAEGGSSVTVPALAMVKLENLPKHIKPLLRDPNQTSRTGGMSKRYVYAYRGVCRQARKGHDRWQAQISFNGFNHYLGTFDSEWDAAAIYEEATKRAQKEGEEAAAAYEQLQKDIAEGKLPPSALTSPKKKKKPLTAPKGPRPKKQLPQPASTAAPTAAAAAAPPPSAAVVATIEPKKEAVEIKSQAMEPKKEEHSAPQKEEFVAQPKESTYTSIYSKKIVPKSGTEWNKLKTSCAMMLSSGTKGTSKPVEVKYTMSDTNVDQTIQWARESLQRRRTELHQKKKKEEEDQGVSYSLQGQEGIGSNDVNSILERGRALLKQAESHSQTLGQYTARMTTDSKDQGDKEGNFMARFLQAADEKETLDSTNRFADIPVDRPSWNNRFVDDNDDSSAVEPNLYQQHVAIANKTSSDLEELLKEGEARVRLDNLVASIRRQGDDPLVVETQHKPATPSTSFDLNGLRAAKRAAFKKTKFDEALAESEMQAKLMSNFKALPLPGGAEVKNDLFKPTKAFQGKHRIELVRSYGGVNDFSTSQSLGGFESLADRMSVATSRTSIDMNSSFMNEEDKERAIQLRQAKKAKKKKLLDSVNRKIAHESGESFDDDVSIAYSVRSTQSHVDYLEDPSKLRREIARLEAKLKCKKSQRTAILNDIVDVDLNAIFERLLSEDTDENARKIVDRIKHKVCGNVVDGLLADDIQPLPRLKEHHPWNEEEKASRGVLYERQENWIRQREQKLLKARLRIEAEEMNDITGKPRLNHANDSWEKAKDAHDEALKRIAEEQARRQKEKKERERIEYEAKMKEAKDLEMETKAQMKSVRNEVNKKEQMKRLEKLSQPRQIKVGPTLKKEEVGSPVDNSKLVDEADTPYKAANNHKSSTKKAPKATNEYVDFSGKKFSDMDDKEFAKIVKRISKMAKQKVKDAAATIERVDDSQPSSPKFTIIGNPENILQPIEFATGKFYASEAQARFLRQLSNDHS</sequence>
<dbReference type="Proteomes" id="UP001530400">
    <property type="component" value="Unassembled WGS sequence"/>
</dbReference>
<feature type="compositionally biased region" description="Basic and acidic residues" evidence="7">
    <location>
        <begin position="1310"/>
        <end position="1324"/>
    </location>
</feature>
<comment type="subcellular location">
    <subcellularLocation>
        <location evidence="1">Nucleus</location>
    </subcellularLocation>
</comment>
<feature type="region of interest" description="Disordered" evidence="7">
    <location>
        <begin position="1306"/>
        <end position="1327"/>
    </location>
</feature>
<dbReference type="InterPro" id="IPR016177">
    <property type="entry name" value="DNA-bd_dom_sf"/>
</dbReference>
<evidence type="ECO:0000313" key="9">
    <source>
        <dbReference type="EMBL" id="KAL3767095.1"/>
    </source>
</evidence>
<evidence type="ECO:0000256" key="7">
    <source>
        <dbReference type="SAM" id="MobiDB-lite"/>
    </source>
</evidence>
<feature type="domain" description="AP2/ERF" evidence="8">
    <location>
        <begin position="1170"/>
        <end position="1230"/>
    </location>
</feature>
<keyword evidence="3" id="KW-0238">DNA-binding</keyword>
<keyword evidence="4" id="KW-0804">Transcription</keyword>
<dbReference type="InterPro" id="IPR001471">
    <property type="entry name" value="AP2/ERF_dom"/>
</dbReference>
<evidence type="ECO:0000313" key="10">
    <source>
        <dbReference type="Proteomes" id="UP001530400"/>
    </source>
</evidence>
<feature type="region of interest" description="Disordered" evidence="7">
    <location>
        <begin position="1397"/>
        <end position="1421"/>
    </location>
</feature>
<feature type="compositionally biased region" description="Pro residues" evidence="7">
    <location>
        <begin position="1"/>
        <end position="14"/>
    </location>
</feature>
<dbReference type="Gene3D" id="3.40.50.10810">
    <property type="entry name" value="Tandem AAA-ATPase domain"/>
    <property type="match status" value="1"/>
</dbReference>
<feature type="compositionally biased region" description="Low complexity" evidence="7">
    <location>
        <begin position="1271"/>
        <end position="1283"/>
    </location>
</feature>
<organism evidence="9 10">
    <name type="scientific">Cyclotella atomus</name>
    <dbReference type="NCBI Taxonomy" id="382360"/>
    <lineage>
        <taxon>Eukaryota</taxon>
        <taxon>Sar</taxon>
        <taxon>Stramenopiles</taxon>
        <taxon>Ochrophyta</taxon>
        <taxon>Bacillariophyta</taxon>
        <taxon>Coscinodiscophyceae</taxon>
        <taxon>Thalassiosirophycidae</taxon>
        <taxon>Stephanodiscales</taxon>
        <taxon>Stephanodiscaceae</taxon>
        <taxon>Cyclotella</taxon>
    </lineage>
</organism>
<dbReference type="InterPro" id="IPR036955">
    <property type="entry name" value="AP2/ERF_dom_sf"/>
</dbReference>
<reference evidence="9 10" key="1">
    <citation type="submission" date="2024-10" db="EMBL/GenBank/DDBJ databases">
        <title>Updated reference genomes for cyclostephanoid diatoms.</title>
        <authorList>
            <person name="Roberts W.R."/>
            <person name="Alverson A.J."/>
        </authorList>
    </citation>
    <scope>NUCLEOTIDE SEQUENCE [LARGE SCALE GENOMIC DNA]</scope>
    <source>
        <strain evidence="9 10">AJA010-31</strain>
    </source>
</reference>
<feature type="region of interest" description="Disordered" evidence="7">
    <location>
        <begin position="1965"/>
        <end position="2002"/>
    </location>
</feature>
<dbReference type="InterPro" id="IPR038718">
    <property type="entry name" value="SNF2-like_sf"/>
</dbReference>
<proteinExistence type="predicted"/>
<dbReference type="PROSITE" id="PS51032">
    <property type="entry name" value="AP2_ERF"/>
    <property type="match status" value="1"/>
</dbReference>
<keyword evidence="10" id="KW-1185">Reference proteome</keyword>
<evidence type="ECO:0000256" key="5">
    <source>
        <dbReference type="ARBA" id="ARBA00023242"/>
    </source>
</evidence>
<feature type="region of interest" description="Disordered" evidence="7">
    <location>
        <begin position="1239"/>
        <end position="1283"/>
    </location>
</feature>
<feature type="compositionally biased region" description="Basic and acidic residues" evidence="7">
    <location>
        <begin position="1397"/>
        <end position="1408"/>
    </location>
</feature>
<dbReference type="GO" id="GO:0003677">
    <property type="term" value="F:DNA binding"/>
    <property type="evidence" value="ECO:0007669"/>
    <property type="project" value="UniProtKB-KW"/>
</dbReference>
<dbReference type="Gene3D" id="3.30.730.10">
    <property type="entry name" value="AP2/ERF domain"/>
    <property type="match status" value="1"/>
</dbReference>
<name>A0ABD3MT30_9STRA</name>
<evidence type="ECO:0000256" key="1">
    <source>
        <dbReference type="ARBA" id="ARBA00004123"/>
    </source>
</evidence>
<protein>
    <recommendedName>
        <fullName evidence="8">AP2/ERF domain-containing protein</fullName>
    </recommendedName>
</protein>
<evidence type="ECO:0000256" key="6">
    <source>
        <dbReference type="SAM" id="Coils"/>
    </source>
</evidence>
<dbReference type="GO" id="GO:0005634">
    <property type="term" value="C:nucleus"/>
    <property type="evidence" value="ECO:0007669"/>
    <property type="project" value="UniProtKB-SubCell"/>
</dbReference>
<evidence type="ECO:0000259" key="8">
    <source>
        <dbReference type="PROSITE" id="PS51032"/>
    </source>
</evidence>
<dbReference type="SUPFAM" id="SSF54171">
    <property type="entry name" value="DNA-binding domain"/>
    <property type="match status" value="1"/>
</dbReference>
<accession>A0ABD3MT30</accession>
<feature type="coiled-coil region" evidence="6">
    <location>
        <begin position="1848"/>
        <end position="1940"/>
    </location>
</feature>
<feature type="region of interest" description="Disordered" evidence="7">
    <location>
        <begin position="269"/>
        <end position="340"/>
    </location>
</feature>
<keyword evidence="6" id="KW-0175">Coiled coil</keyword>
<feature type="region of interest" description="Disordered" evidence="7">
    <location>
        <begin position="1"/>
        <end position="25"/>
    </location>
</feature>
<evidence type="ECO:0000256" key="4">
    <source>
        <dbReference type="ARBA" id="ARBA00023163"/>
    </source>
</evidence>
<keyword evidence="5" id="KW-0539">Nucleus</keyword>
<keyword evidence="2" id="KW-0805">Transcription regulation</keyword>
<evidence type="ECO:0000256" key="3">
    <source>
        <dbReference type="ARBA" id="ARBA00023125"/>
    </source>
</evidence>
<gene>
    <name evidence="9" type="ORF">ACHAWO_003402</name>
</gene>
<feature type="compositionally biased region" description="Basic and acidic residues" evidence="7">
    <location>
        <begin position="281"/>
        <end position="311"/>
    </location>
</feature>